<reference evidence="1 2" key="1">
    <citation type="journal article" date="2019" name="Emerg. Microbes Infect.">
        <title>Comprehensive subspecies identification of 175 nontuberculous mycobacteria species based on 7547 genomic profiles.</title>
        <authorList>
            <person name="Matsumoto Y."/>
            <person name="Kinjo T."/>
            <person name="Motooka D."/>
            <person name="Nabeya D."/>
            <person name="Jung N."/>
            <person name="Uechi K."/>
            <person name="Horii T."/>
            <person name="Iida T."/>
            <person name="Fujita J."/>
            <person name="Nakamura S."/>
        </authorList>
    </citation>
    <scope>NUCLEOTIDE SEQUENCE [LARGE SCALE GENOMIC DNA]</scope>
    <source>
        <strain evidence="1 2">JCM 17423</strain>
    </source>
</reference>
<evidence type="ECO:0000313" key="1">
    <source>
        <dbReference type="EMBL" id="BBY15883.1"/>
    </source>
</evidence>
<dbReference type="InterPro" id="IPR019587">
    <property type="entry name" value="Polyketide_cyclase/dehydratase"/>
</dbReference>
<dbReference type="Pfam" id="PF10604">
    <property type="entry name" value="Polyketide_cyc2"/>
    <property type="match status" value="1"/>
</dbReference>
<gene>
    <name evidence="1" type="ORF">MLIT_14750</name>
</gene>
<evidence type="ECO:0008006" key="3">
    <source>
        <dbReference type="Google" id="ProtNLM"/>
    </source>
</evidence>
<proteinExistence type="predicted"/>
<dbReference type="EMBL" id="AP022586">
    <property type="protein sequence ID" value="BBY15883.1"/>
    <property type="molecule type" value="Genomic_DNA"/>
</dbReference>
<organism evidence="1 2">
    <name type="scientific">Mycolicibacterium litorale</name>
    <dbReference type="NCBI Taxonomy" id="758802"/>
    <lineage>
        <taxon>Bacteria</taxon>
        <taxon>Bacillati</taxon>
        <taxon>Actinomycetota</taxon>
        <taxon>Actinomycetes</taxon>
        <taxon>Mycobacteriales</taxon>
        <taxon>Mycobacteriaceae</taxon>
        <taxon>Mycolicibacterium</taxon>
    </lineage>
</organism>
<dbReference type="InterPro" id="IPR023393">
    <property type="entry name" value="START-like_dom_sf"/>
</dbReference>
<dbReference type="AlphaFoldDB" id="A0AAD1MT75"/>
<evidence type="ECO:0000313" key="2">
    <source>
        <dbReference type="Proteomes" id="UP000466607"/>
    </source>
</evidence>
<dbReference type="RefSeq" id="WP_134051491.1">
    <property type="nucleotide sequence ID" value="NZ_AP022586.1"/>
</dbReference>
<dbReference type="SUPFAM" id="SSF55961">
    <property type="entry name" value="Bet v1-like"/>
    <property type="match status" value="1"/>
</dbReference>
<accession>A0AAD1MT75</accession>
<dbReference type="Gene3D" id="3.30.530.20">
    <property type="match status" value="1"/>
</dbReference>
<dbReference type="Proteomes" id="UP000466607">
    <property type="component" value="Chromosome"/>
</dbReference>
<sequence>MGRKQRSVEGSSRCSAAPERVWEVWTAPEGWPGDVIEVGAVDGEFAVGSTVTVKVKGGVKTKSTLTRVDAPKIWTSVTRFPGLTLTYEHVIDGSADGTVLTERVIMTGPFAGLFDRMARGQLQQTFTAVTADIARSAETAPPH</sequence>
<keyword evidence="2" id="KW-1185">Reference proteome</keyword>
<name>A0AAD1MT75_9MYCO</name>
<protein>
    <recommendedName>
        <fullName evidence="3">Polyketide cyclase/dehydrase/lipid transport protein</fullName>
    </recommendedName>
</protein>